<dbReference type="InterPro" id="IPR002734">
    <property type="entry name" value="RibDG_C"/>
</dbReference>
<dbReference type="RefSeq" id="WP_103313320.1">
    <property type="nucleotide sequence ID" value="NZ_PPPD01000001.1"/>
</dbReference>
<comment type="caution">
    <text evidence="2">The sequence shown here is derived from an EMBL/GenBank/DDBJ whole genome shotgun (WGS) entry which is preliminary data.</text>
</comment>
<dbReference type="Proteomes" id="UP000236379">
    <property type="component" value="Unassembled WGS sequence"/>
</dbReference>
<feature type="domain" description="Bacterial bifunctional deaminase-reductase C-terminal" evidence="1">
    <location>
        <begin position="3"/>
        <end position="171"/>
    </location>
</feature>
<dbReference type="EMBL" id="PPPD01000001">
    <property type="protein sequence ID" value="PNY82888.1"/>
    <property type="molecule type" value="Genomic_DNA"/>
</dbReference>
<dbReference type="GO" id="GO:0009231">
    <property type="term" value="P:riboflavin biosynthetic process"/>
    <property type="evidence" value="ECO:0007669"/>
    <property type="project" value="InterPro"/>
</dbReference>
<dbReference type="PANTHER" id="PTHR38011:SF12">
    <property type="entry name" value="BIFUNCTIONAL DEAMINASE-REDUCTASE DOMAIN PROTEIN"/>
    <property type="match status" value="1"/>
</dbReference>
<accession>A0A2K3V279</accession>
<protein>
    <submittedName>
        <fullName evidence="2">Riboflavin biosynthesis protein RibD</fullName>
    </submittedName>
</protein>
<reference evidence="2 3" key="1">
    <citation type="submission" date="2018-01" db="EMBL/GenBank/DDBJ databases">
        <title>Deinococcus koreensis sp. nov., a radiation-resistant bacterium isolated from river water.</title>
        <authorList>
            <person name="Choi A."/>
        </authorList>
    </citation>
    <scope>NUCLEOTIDE SEQUENCE [LARGE SCALE GENOMIC DNA]</scope>
    <source>
        <strain evidence="2 3">SJW1-2</strain>
    </source>
</reference>
<dbReference type="Gene3D" id="3.40.430.10">
    <property type="entry name" value="Dihydrofolate Reductase, subunit A"/>
    <property type="match status" value="1"/>
</dbReference>
<dbReference type="SUPFAM" id="SSF53597">
    <property type="entry name" value="Dihydrofolate reductase-like"/>
    <property type="match status" value="1"/>
</dbReference>
<dbReference type="GO" id="GO:0008703">
    <property type="term" value="F:5-amino-6-(5-phosphoribosylamino)uracil reductase activity"/>
    <property type="evidence" value="ECO:0007669"/>
    <property type="project" value="InterPro"/>
</dbReference>
<keyword evidence="3" id="KW-1185">Reference proteome</keyword>
<dbReference type="InterPro" id="IPR024072">
    <property type="entry name" value="DHFR-like_dom_sf"/>
</dbReference>
<evidence type="ECO:0000313" key="2">
    <source>
        <dbReference type="EMBL" id="PNY82888.1"/>
    </source>
</evidence>
<dbReference type="Pfam" id="PF01872">
    <property type="entry name" value="RibD_C"/>
    <property type="match status" value="1"/>
</dbReference>
<evidence type="ECO:0000313" key="3">
    <source>
        <dbReference type="Proteomes" id="UP000236379"/>
    </source>
</evidence>
<dbReference type="InterPro" id="IPR050765">
    <property type="entry name" value="Riboflavin_Biosynth_HTPR"/>
</dbReference>
<dbReference type="OrthoDB" id="195113at2"/>
<name>A0A2K3V279_9DEIO</name>
<dbReference type="AlphaFoldDB" id="A0A2K3V279"/>
<dbReference type="PANTHER" id="PTHR38011">
    <property type="entry name" value="DIHYDROFOLATE REDUCTASE FAMILY PROTEIN (AFU_ORTHOLOGUE AFUA_8G06820)"/>
    <property type="match status" value="1"/>
</dbReference>
<proteinExistence type="predicted"/>
<evidence type="ECO:0000259" key="1">
    <source>
        <dbReference type="Pfam" id="PF01872"/>
    </source>
</evidence>
<organism evidence="2 3">
    <name type="scientific">Deinococcus koreensis</name>
    <dbReference type="NCBI Taxonomy" id="2054903"/>
    <lineage>
        <taxon>Bacteria</taxon>
        <taxon>Thermotogati</taxon>
        <taxon>Deinococcota</taxon>
        <taxon>Deinococci</taxon>
        <taxon>Deinococcales</taxon>
        <taxon>Deinococcaceae</taxon>
        <taxon>Deinococcus</taxon>
    </lineage>
</organism>
<gene>
    <name evidence="2" type="ORF">CVO96_05875</name>
</gene>
<sequence length="184" mass="19877">MAKVVFGMTMSLDGFIDDANGSGALLSPNLEALDATGLMREAIDETGAVVMGRRTFEGASDPDSYADSYEFQVPIFVVTTHAPERKPKGNSRLHFTFVNSVEAAVEQARQAAGERDVVVVGGPNVGWQVLKAGLVDELQIGIMPVLLGQGQHLFAHLESTQIMLTKTRLVEAGQCTYIYFSVQK</sequence>